<reference evidence="2 3" key="1">
    <citation type="submission" date="2019-08" db="EMBL/GenBank/DDBJ databases">
        <title>Whole genome of Aphis craccivora.</title>
        <authorList>
            <person name="Voronova N.V."/>
            <person name="Shulinski R.S."/>
            <person name="Bandarenka Y.V."/>
            <person name="Zhorov D.G."/>
            <person name="Warner D."/>
        </authorList>
    </citation>
    <scope>NUCLEOTIDE SEQUENCE [LARGE SCALE GENOMIC DNA]</scope>
    <source>
        <strain evidence="2">180601</strain>
        <tissue evidence="2">Whole Body</tissue>
    </source>
</reference>
<dbReference type="PANTHER" id="PTHR19303">
    <property type="entry name" value="TRANSPOSON"/>
    <property type="match status" value="1"/>
</dbReference>
<dbReference type="Pfam" id="PF03184">
    <property type="entry name" value="DDE_1"/>
    <property type="match status" value="1"/>
</dbReference>
<accession>A0A6G0VIY9</accession>
<dbReference type="GO" id="GO:0005634">
    <property type="term" value="C:nucleus"/>
    <property type="evidence" value="ECO:0007669"/>
    <property type="project" value="TreeGrafter"/>
</dbReference>
<feature type="non-terminal residue" evidence="2">
    <location>
        <position position="1"/>
    </location>
</feature>
<name>A0A6G0VIY9_APHCR</name>
<evidence type="ECO:0000313" key="2">
    <source>
        <dbReference type="EMBL" id="KAF0688765.1"/>
    </source>
</evidence>
<evidence type="ECO:0000259" key="1">
    <source>
        <dbReference type="Pfam" id="PF03184"/>
    </source>
</evidence>
<gene>
    <name evidence="2" type="ORF">FWK35_00038508</name>
</gene>
<protein>
    <recommendedName>
        <fullName evidence="1">DDE-1 domain-containing protein</fullName>
    </recommendedName>
</protein>
<dbReference type="PANTHER" id="PTHR19303:SF74">
    <property type="entry name" value="POGO TRANSPOSABLE ELEMENT WITH KRAB DOMAIN"/>
    <property type="match status" value="1"/>
</dbReference>
<dbReference type="EMBL" id="VUJU01016538">
    <property type="protein sequence ID" value="KAF0688765.1"/>
    <property type="molecule type" value="Genomic_DNA"/>
</dbReference>
<dbReference type="InterPro" id="IPR050863">
    <property type="entry name" value="CenT-Element_Derived"/>
</dbReference>
<feature type="domain" description="DDE-1" evidence="1">
    <location>
        <begin position="123"/>
        <end position="295"/>
    </location>
</feature>
<dbReference type="Proteomes" id="UP000478052">
    <property type="component" value="Unassembled WGS sequence"/>
</dbReference>
<organism evidence="2 3">
    <name type="scientific">Aphis craccivora</name>
    <name type="common">Cowpea aphid</name>
    <dbReference type="NCBI Taxonomy" id="307492"/>
    <lineage>
        <taxon>Eukaryota</taxon>
        <taxon>Metazoa</taxon>
        <taxon>Ecdysozoa</taxon>
        <taxon>Arthropoda</taxon>
        <taxon>Hexapoda</taxon>
        <taxon>Insecta</taxon>
        <taxon>Pterygota</taxon>
        <taxon>Neoptera</taxon>
        <taxon>Paraneoptera</taxon>
        <taxon>Hemiptera</taxon>
        <taxon>Sternorrhyncha</taxon>
        <taxon>Aphidomorpha</taxon>
        <taxon>Aphidoidea</taxon>
        <taxon>Aphididae</taxon>
        <taxon>Aphidini</taxon>
        <taxon>Aphis</taxon>
        <taxon>Aphis</taxon>
    </lineage>
</organism>
<proteinExistence type="predicted"/>
<dbReference type="OrthoDB" id="6614027at2759"/>
<sequence length="456" mass="52466">EVKDSVQLVLNACKRPNPFTNNRPGPKWFELFLKRHSEITKRNTEIISKARAAVTEEKIREWFCEVQKFITEQNCTDIFDDPARIINCDETGMQTCPVSGKLLCPKKMPDFYEICGDSEKECITVLCTFSADGYKFPPMIMFPYKRIPKLIASTLPENYVIGRSDSGWMVSPAFFEYIANSLYHNLVQRQVKFPVLLFLDRHKSHLSLELSEYCVKKEIHMFCLPSNATHILQPCDVSIFKPLKSFWKSVVRENKKDNDEERFNRHAKIITKYNFGTLFKKAFDNITIESIINGFRVCGLYPFNPDAVNYNKCISNRFKELCSNNSEHDSLNSNEQPVASSSWVPTKSDFITTKKTLLYLLEANMGKNNLEKEPNYLEQLLNICDERIGMIECNTEPVEQLIENTLSNSDISLSNLNILDIPIEIDGILYNTSDIDPLNITPETQVTYSTDKNVTN</sequence>
<dbReference type="GO" id="GO:0003677">
    <property type="term" value="F:DNA binding"/>
    <property type="evidence" value="ECO:0007669"/>
    <property type="project" value="TreeGrafter"/>
</dbReference>
<comment type="caution">
    <text evidence="2">The sequence shown here is derived from an EMBL/GenBank/DDBJ whole genome shotgun (WGS) entry which is preliminary data.</text>
</comment>
<feature type="non-terminal residue" evidence="2">
    <location>
        <position position="456"/>
    </location>
</feature>
<dbReference type="InterPro" id="IPR004875">
    <property type="entry name" value="DDE_SF_endonuclease_dom"/>
</dbReference>
<evidence type="ECO:0000313" key="3">
    <source>
        <dbReference type="Proteomes" id="UP000478052"/>
    </source>
</evidence>
<keyword evidence="3" id="KW-1185">Reference proteome</keyword>
<dbReference type="AlphaFoldDB" id="A0A6G0VIY9"/>